<dbReference type="InterPro" id="IPR045229">
    <property type="entry name" value="TPP_enz"/>
</dbReference>
<accession>A0A073K1T4</accession>
<dbReference type="InterPro" id="IPR012000">
    <property type="entry name" value="Thiamin_PyroP_enz_cen_dom"/>
</dbReference>
<dbReference type="SUPFAM" id="SSF52518">
    <property type="entry name" value="Thiamin diphosphate-binding fold (THDP-binding)"/>
    <property type="match status" value="2"/>
</dbReference>
<evidence type="ECO:0000259" key="4">
    <source>
        <dbReference type="Pfam" id="PF00205"/>
    </source>
</evidence>
<reference evidence="7 8" key="1">
    <citation type="submission" date="2014-06" db="EMBL/GenBank/DDBJ databases">
        <title>Draft genome sequence of Bacillus manliponensis JCM 15802 (MCCC 1A00708).</title>
        <authorList>
            <person name="Lai Q."/>
            <person name="Liu Y."/>
            <person name="Shao Z."/>
        </authorList>
    </citation>
    <scope>NUCLEOTIDE SEQUENCE [LARGE SCALE GENOMIC DNA]</scope>
    <source>
        <strain evidence="7 8">JCM 15802</strain>
    </source>
</reference>
<dbReference type="InterPro" id="IPR012001">
    <property type="entry name" value="Thiamin_PyroP_enz_TPP-bd_dom"/>
</dbReference>
<keyword evidence="8" id="KW-1185">Reference proteome</keyword>
<dbReference type="GO" id="GO:0050660">
    <property type="term" value="F:flavin adenine dinucleotide binding"/>
    <property type="evidence" value="ECO:0007669"/>
    <property type="project" value="TreeGrafter"/>
</dbReference>
<dbReference type="GO" id="GO:0000287">
    <property type="term" value="F:magnesium ion binding"/>
    <property type="evidence" value="ECO:0007669"/>
    <property type="project" value="InterPro"/>
</dbReference>
<evidence type="ECO:0000259" key="6">
    <source>
        <dbReference type="Pfam" id="PF02776"/>
    </source>
</evidence>
<dbReference type="GO" id="GO:0003984">
    <property type="term" value="F:acetolactate synthase activity"/>
    <property type="evidence" value="ECO:0007669"/>
    <property type="project" value="TreeGrafter"/>
</dbReference>
<dbReference type="Proteomes" id="UP000027822">
    <property type="component" value="Unassembled WGS sequence"/>
</dbReference>
<dbReference type="AlphaFoldDB" id="A0A073K1T4"/>
<dbReference type="Gene3D" id="3.40.50.970">
    <property type="match status" value="2"/>
</dbReference>
<proteinExistence type="inferred from homology"/>
<dbReference type="GO" id="GO:0009099">
    <property type="term" value="P:L-valine biosynthetic process"/>
    <property type="evidence" value="ECO:0007669"/>
    <property type="project" value="TreeGrafter"/>
</dbReference>
<evidence type="ECO:0000313" key="8">
    <source>
        <dbReference type="Proteomes" id="UP000027822"/>
    </source>
</evidence>
<dbReference type="CDD" id="cd00568">
    <property type="entry name" value="TPP_enzymes"/>
    <property type="match status" value="1"/>
</dbReference>
<feature type="domain" description="Thiamine pyrophosphate enzyme N-terminal TPP-binding" evidence="6">
    <location>
        <begin position="4"/>
        <end position="119"/>
    </location>
</feature>
<dbReference type="GO" id="GO:0030976">
    <property type="term" value="F:thiamine pyrophosphate binding"/>
    <property type="evidence" value="ECO:0007669"/>
    <property type="project" value="InterPro"/>
</dbReference>
<dbReference type="CDD" id="cd07035">
    <property type="entry name" value="TPP_PYR_POX_like"/>
    <property type="match status" value="1"/>
</dbReference>
<dbReference type="InterPro" id="IPR029061">
    <property type="entry name" value="THDP-binding"/>
</dbReference>
<dbReference type="SUPFAM" id="SSF52467">
    <property type="entry name" value="DHS-like NAD/FAD-binding domain"/>
    <property type="match status" value="1"/>
</dbReference>
<evidence type="ECO:0000256" key="2">
    <source>
        <dbReference type="ARBA" id="ARBA00023052"/>
    </source>
</evidence>
<dbReference type="InterPro" id="IPR011766">
    <property type="entry name" value="TPP_enzyme_TPP-bd"/>
</dbReference>
<name>A0A073K1T4_9BACI</name>
<comment type="caution">
    <text evidence="7">The sequence shown here is derived from an EMBL/GenBank/DDBJ whole genome shotgun (WGS) entry which is preliminary data.</text>
</comment>
<protein>
    <submittedName>
        <fullName evidence="7">Acetolactate synthase large subunit</fullName>
    </submittedName>
</protein>
<dbReference type="Pfam" id="PF02776">
    <property type="entry name" value="TPP_enzyme_N"/>
    <property type="match status" value="1"/>
</dbReference>
<dbReference type="Gene3D" id="3.40.50.1220">
    <property type="entry name" value="TPP-binding domain"/>
    <property type="match status" value="1"/>
</dbReference>
<dbReference type="PANTHER" id="PTHR18968:SF13">
    <property type="entry name" value="ACETOLACTATE SYNTHASE CATALYTIC SUBUNIT, MITOCHONDRIAL"/>
    <property type="match status" value="1"/>
</dbReference>
<dbReference type="eggNOG" id="COG0028">
    <property type="taxonomic scope" value="Bacteria"/>
</dbReference>
<dbReference type="InterPro" id="IPR029035">
    <property type="entry name" value="DHS-like_NAD/FAD-binding_dom"/>
</dbReference>
<dbReference type="GO" id="GO:0005948">
    <property type="term" value="C:acetolactate synthase complex"/>
    <property type="evidence" value="ECO:0007669"/>
    <property type="project" value="TreeGrafter"/>
</dbReference>
<gene>
    <name evidence="7" type="ORF">BAMA_00570</name>
</gene>
<evidence type="ECO:0000259" key="5">
    <source>
        <dbReference type="Pfam" id="PF02775"/>
    </source>
</evidence>
<organism evidence="7 8">
    <name type="scientific">Bacillus manliponensis</name>
    <dbReference type="NCBI Taxonomy" id="574376"/>
    <lineage>
        <taxon>Bacteria</taxon>
        <taxon>Bacillati</taxon>
        <taxon>Bacillota</taxon>
        <taxon>Bacilli</taxon>
        <taxon>Bacillales</taxon>
        <taxon>Bacillaceae</taxon>
        <taxon>Bacillus</taxon>
        <taxon>Bacillus cereus group</taxon>
    </lineage>
</organism>
<sequence length="572" mass="63597">MMQMSVYEVVANVLKGNKVETVYGLPSDDLQLMNAIEECGIEFLVNKDQRNAVFMTIGQALAKRKIGVCVVGKGPAVSNCVTGLLEAHSQSAPILIIGSGTRTQIYGNRKAFQEADQISFISPLVKWCHRLESPSSIEWVLKKAMFLALHGKPGPVYIEIPEDIGEAYVDVDSSEFSAHSLSAPMPNLESIKVVKDKLMKSKRPLLLLGGGCKSLVDNHKLNKFANIIGSSVFVTASGRGAYDEEDDLFCGLAGLYCPQQLLPIVEEADLVITLGSKLEETALFGWEDLLKQKEVVQINIHEEDFNLEFRGMKLVGDIELAVDYLTSLIQNPLEKDKWLQKIAILKQEALLEKKGYLQNIKELSVAHVLEGLQLYTPSNAIYVHENGLQDMWSYYFPYLKLKKGQNAFVPSEQTSLGFGLSAAVGIAKAQDDRPVVAFVGDGAFNLFRSELETVINNRVPVIYVVLKNGGYGWLQFQNKNKKRKNPLSFVNRMFPLVGVEHPQLKVLSLKKQEDVGTTFKEAYQQYNQGKTVIVECVIQLEDVPTAVREIYGDFPKKGVELVESGHSGKNEY</sequence>
<dbReference type="EMBL" id="JOTN01000001">
    <property type="protein sequence ID" value="KEK21299.1"/>
    <property type="molecule type" value="Genomic_DNA"/>
</dbReference>
<dbReference type="GO" id="GO:0009097">
    <property type="term" value="P:isoleucine biosynthetic process"/>
    <property type="evidence" value="ECO:0007669"/>
    <property type="project" value="TreeGrafter"/>
</dbReference>
<comment type="similarity">
    <text evidence="1 3">Belongs to the TPP enzyme family.</text>
</comment>
<dbReference type="PANTHER" id="PTHR18968">
    <property type="entry name" value="THIAMINE PYROPHOSPHATE ENZYMES"/>
    <property type="match status" value="1"/>
</dbReference>
<dbReference type="STRING" id="574376.BAMA_00570"/>
<feature type="domain" description="Thiamine pyrophosphate enzyme central" evidence="4">
    <location>
        <begin position="194"/>
        <end position="324"/>
    </location>
</feature>
<keyword evidence="2 3" id="KW-0786">Thiamine pyrophosphate</keyword>
<evidence type="ECO:0000256" key="3">
    <source>
        <dbReference type="RuleBase" id="RU362132"/>
    </source>
</evidence>
<dbReference type="Pfam" id="PF00205">
    <property type="entry name" value="TPP_enzyme_M"/>
    <property type="match status" value="1"/>
</dbReference>
<dbReference type="Pfam" id="PF02775">
    <property type="entry name" value="TPP_enzyme_C"/>
    <property type="match status" value="1"/>
</dbReference>
<dbReference type="RefSeq" id="WP_034634992.1">
    <property type="nucleotide sequence ID" value="NZ_CBCSJC010000002.1"/>
</dbReference>
<feature type="domain" description="Thiamine pyrophosphate enzyme TPP-binding" evidence="5">
    <location>
        <begin position="391"/>
        <end position="535"/>
    </location>
</feature>
<evidence type="ECO:0000313" key="7">
    <source>
        <dbReference type="EMBL" id="KEK21299.1"/>
    </source>
</evidence>
<dbReference type="OrthoDB" id="4494979at2"/>
<evidence type="ECO:0000256" key="1">
    <source>
        <dbReference type="ARBA" id="ARBA00007812"/>
    </source>
</evidence>